<feature type="compositionally biased region" description="Basic and acidic residues" evidence="1">
    <location>
        <begin position="97"/>
        <end position="115"/>
    </location>
</feature>
<evidence type="ECO:0000313" key="3">
    <source>
        <dbReference type="Proteomes" id="UP000184291"/>
    </source>
</evidence>
<keyword evidence="3" id="KW-1185">Reference proteome</keyword>
<dbReference type="Proteomes" id="UP000184291">
    <property type="component" value="Unassembled WGS sequence"/>
</dbReference>
<protein>
    <submittedName>
        <fullName evidence="2">Uncharacterized protein</fullName>
    </submittedName>
</protein>
<proteinExistence type="predicted"/>
<dbReference type="EMBL" id="FQTT01000011">
    <property type="protein sequence ID" value="SHE25735.1"/>
    <property type="molecule type" value="Genomic_DNA"/>
</dbReference>
<gene>
    <name evidence="2" type="ORF">ACGLYG10_1968</name>
</gene>
<feature type="region of interest" description="Disordered" evidence="1">
    <location>
        <begin position="194"/>
        <end position="287"/>
    </location>
</feature>
<name>A0A1M4S0H4_9ACTO</name>
<sequence>MRALLVQPQWSPALETGKTQRGRHLQGGPMSLNGAWPWRPGRRRRAGHRSSCRSASMEPGLEDREDLRTAPIDLNQPAPPQWSPALKTGKTRYRRRGQCDSHDASMEPGRGDREDRVPIGRIRFSVERLNGARSWRPGRHADDWCRRPAVGPPQWSPVVEIGKTRPSRTAPRLTECLNGAWSWRPGRHPGSTYSGGWEFASMEPGLGDREDSTPSPRSPPPTSGLNGARPWRPGRRAWSGFTVDTGQSLNGARPWRPGRRDRVASPRLPSSCLNGARSWRPGRRPRR</sequence>
<dbReference type="AlphaFoldDB" id="A0A1M4S0H4"/>
<organism evidence="2 3">
    <name type="scientific">Actinomyces glycerinitolerans</name>
    <dbReference type="NCBI Taxonomy" id="1892869"/>
    <lineage>
        <taxon>Bacteria</taxon>
        <taxon>Bacillati</taxon>
        <taxon>Actinomycetota</taxon>
        <taxon>Actinomycetes</taxon>
        <taxon>Actinomycetales</taxon>
        <taxon>Actinomycetaceae</taxon>
        <taxon>Actinomyces</taxon>
    </lineage>
</organism>
<accession>A0A1M4S0H4</accession>
<evidence type="ECO:0000313" key="2">
    <source>
        <dbReference type="EMBL" id="SHE25735.1"/>
    </source>
</evidence>
<feature type="region of interest" description="Disordered" evidence="1">
    <location>
        <begin position="14"/>
        <end position="115"/>
    </location>
</feature>
<reference evidence="3" key="1">
    <citation type="submission" date="2016-09" db="EMBL/GenBank/DDBJ databases">
        <authorList>
            <person name="Strepis N."/>
        </authorList>
    </citation>
    <scope>NUCLEOTIDE SEQUENCE [LARGE SCALE GENOMIC DNA]</scope>
</reference>
<feature type="compositionally biased region" description="Basic residues" evidence="1">
    <location>
        <begin position="40"/>
        <end position="51"/>
    </location>
</feature>
<evidence type="ECO:0000256" key="1">
    <source>
        <dbReference type="SAM" id="MobiDB-lite"/>
    </source>
</evidence>